<protein>
    <recommendedName>
        <fullName evidence="4">RxLR effector protein</fullName>
    </recommendedName>
</protein>
<accession>G4ZME9</accession>
<dbReference type="EMBL" id="JH159155">
    <property type="protein sequence ID" value="EGZ15002.1"/>
    <property type="molecule type" value="Genomic_DNA"/>
</dbReference>
<name>G4ZME9_PHYSP</name>
<reference evidence="2 3" key="1">
    <citation type="journal article" date="2006" name="Science">
        <title>Phytophthora genome sequences uncover evolutionary origins and mechanisms of pathogenesis.</title>
        <authorList>
            <person name="Tyler B.M."/>
            <person name="Tripathy S."/>
            <person name="Zhang X."/>
            <person name="Dehal P."/>
            <person name="Jiang R.H."/>
            <person name="Aerts A."/>
            <person name="Arredondo F.D."/>
            <person name="Baxter L."/>
            <person name="Bensasson D."/>
            <person name="Beynon J.L."/>
            <person name="Chapman J."/>
            <person name="Damasceno C.M."/>
            <person name="Dorrance A.E."/>
            <person name="Dou D."/>
            <person name="Dickerman A.W."/>
            <person name="Dubchak I.L."/>
            <person name="Garbelotto M."/>
            <person name="Gijzen M."/>
            <person name="Gordon S.G."/>
            <person name="Govers F."/>
            <person name="Grunwald N.J."/>
            <person name="Huang W."/>
            <person name="Ivors K.L."/>
            <person name="Jones R.W."/>
            <person name="Kamoun S."/>
            <person name="Krampis K."/>
            <person name="Lamour K.H."/>
            <person name="Lee M.K."/>
            <person name="McDonald W.H."/>
            <person name="Medina M."/>
            <person name="Meijer H.J."/>
            <person name="Nordberg E.K."/>
            <person name="Maclean D.J."/>
            <person name="Ospina-Giraldo M.D."/>
            <person name="Morris P.F."/>
            <person name="Phuntumart V."/>
            <person name="Putnam N.H."/>
            <person name="Rash S."/>
            <person name="Rose J.K."/>
            <person name="Sakihama Y."/>
            <person name="Salamov A.A."/>
            <person name="Savidor A."/>
            <person name="Scheuring C.F."/>
            <person name="Smith B.M."/>
            <person name="Sobral B.W."/>
            <person name="Terry A."/>
            <person name="Torto-Alalibo T.A."/>
            <person name="Win J."/>
            <person name="Xu Z."/>
            <person name="Zhang H."/>
            <person name="Grigoriev I.V."/>
            <person name="Rokhsar D.S."/>
            <person name="Boore J.L."/>
        </authorList>
    </citation>
    <scope>NUCLEOTIDE SEQUENCE [LARGE SCALE GENOMIC DNA]</scope>
    <source>
        <strain evidence="2 3">P6497</strain>
    </source>
</reference>
<evidence type="ECO:0000256" key="1">
    <source>
        <dbReference type="SAM" id="SignalP"/>
    </source>
</evidence>
<evidence type="ECO:0008006" key="4">
    <source>
        <dbReference type="Google" id="ProtNLM"/>
    </source>
</evidence>
<proteinExistence type="predicted"/>
<keyword evidence="3" id="KW-1185">Reference proteome</keyword>
<feature type="chain" id="PRO_5003472371" description="RxLR effector protein" evidence="1">
    <location>
        <begin position="23"/>
        <end position="68"/>
    </location>
</feature>
<evidence type="ECO:0000313" key="3">
    <source>
        <dbReference type="Proteomes" id="UP000002640"/>
    </source>
</evidence>
<feature type="signal peptide" evidence="1">
    <location>
        <begin position="1"/>
        <end position="22"/>
    </location>
</feature>
<dbReference type="GeneID" id="20639658"/>
<sequence>MCPKSTALLLAATLLACSAATATKLTFVDLAASEAVDNDDDERGVLDAVAGLIKAGAPKVIDTTKLHT</sequence>
<dbReference type="RefSeq" id="XP_009528751.1">
    <property type="nucleotide sequence ID" value="XM_009530456.1"/>
</dbReference>
<dbReference type="KEGG" id="psoj:PHYSODRAFT_265377"/>
<organism evidence="2 3">
    <name type="scientific">Phytophthora sojae (strain P6497)</name>
    <name type="common">Soybean stem and root rot agent</name>
    <name type="synonym">Phytophthora megasperma f. sp. glycines</name>
    <dbReference type="NCBI Taxonomy" id="1094619"/>
    <lineage>
        <taxon>Eukaryota</taxon>
        <taxon>Sar</taxon>
        <taxon>Stramenopiles</taxon>
        <taxon>Oomycota</taxon>
        <taxon>Peronosporomycetes</taxon>
        <taxon>Peronosporales</taxon>
        <taxon>Peronosporaceae</taxon>
        <taxon>Phytophthora</taxon>
    </lineage>
</organism>
<dbReference type="AlphaFoldDB" id="G4ZME9"/>
<dbReference type="InParanoid" id="G4ZME9"/>
<gene>
    <name evidence="2" type="ORF">PHYSODRAFT_265377</name>
</gene>
<evidence type="ECO:0000313" key="2">
    <source>
        <dbReference type="EMBL" id="EGZ15002.1"/>
    </source>
</evidence>
<dbReference type="Proteomes" id="UP000002640">
    <property type="component" value="Unassembled WGS sequence"/>
</dbReference>
<dbReference type="PROSITE" id="PS51257">
    <property type="entry name" value="PROKAR_LIPOPROTEIN"/>
    <property type="match status" value="1"/>
</dbReference>
<keyword evidence="1" id="KW-0732">Signal</keyword>